<proteinExistence type="predicted"/>
<reference evidence="3" key="2">
    <citation type="submission" date="2025-09" db="UniProtKB">
        <authorList>
            <consortium name="Ensembl"/>
        </authorList>
    </citation>
    <scope>IDENTIFICATION</scope>
</reference>
<name>A0A3B3BST5_ORYME</name>
<feature type="transmembrane region" description="Helical" evidence="2">
    <location>
        <begin position="40"/>
        <end position="58"/>
    </location>
</feature>
<evidence type="ECO:0000256" key="1">
    <source>
        <dbReference type="SAM" id="MobiDB-lite"/>
    </source>
</evidence>
<keyword evidence="2" id="KW-0812">Transmembrane</keyword>
<evidence type="ECO:0000313" key="3">
    <source>
        <dbReference type="Ensembl" id="ENSOMEP00000008625.1"/>
    </source>
</evidence>
<dbReference type="AlphaFoldDB" id="A0A3B3BST5"/>
<feature type="region of interest" description="Disordered" evidence="1">
    <location>
        <begin position="79"/>
        <end position="108"/>
    </location>
</feature>
<keyword evidence="2" id="KW-1133">Transmembrane helix</keyword>
<keyword evidence="2" id="KW-0472">Membrane</keyword>
<reference evidence="3" key="1">
    <citation type="submission" date="2025-08" db="UniProtKB">
        <authorList>
            <consortium name="Ensembl"/>
        </authorList>
    </citation>
    <scope>IDENTIFICATION</scope>
</reference>
<protein>
    <submittedName>
        <fullName evidence="3">Uncharacterized protein</fullName>
    </submittedName>
</protein>
<dbReference type="PaxDb" id="30732-ENSOMEP00000008625"/>
<evidence type="ECO:0000256" key="2">
    <source>
        <dbReference type="SAM" id="Phobius"/>
    </source>
</evidence>
<dbReference type="Ensembl" id="ENSOMET00000002138.1">
    <property type="protein sequence ID" value="ENSOMEP00000008625.1"/>
    <property type="gene ID" value="ENSOMEG00000000786.1"/>
</dbReference>
<dbReference type="InterPro" id="IPR029395">
    <property type="entry name" value="DUF4514"/>
</dbReference>
<dbReference type="Proteomes" id="UP000261560">
    <property type="component" value="Unplaced"/>
</dbReference>
<dbReference type="Pfam" id="PF14986">
    <property type="entry name" value="DUF4514"/>
    <property type="match status" value="1"/>
</dbReference>
<sequence length="108" mass="11458">MAACLPWGRVCHGGVSAMASCLVSVTQTLKLLLLPPDLKYILIGGGIGLFLAAVFLATKICMIQRHILDIFPSPGPGFLHRQEGPPTVPVWSRSPSANDGDPGLSHAW</sequence>
<keyword evidence="4" id="KW-1185">Reference proteome</keyword>
<organism evidence="3 4">
    <name type="scientific">Oryzias melastigma</name>
    <name type="common">Marine medaka</name>
    <dbReference type="NCBI Taxonomy" id="30732"/>
    <lineage>
        <taxon>Eukaryota</taxon>
        <taxon>Metazoa</taxon>
        <taxon>Chordata</taxon>
        <taxon>Craniata</taxon>
        <taxon>Vertebrata</taxon>
        <taxon>Euteleostomi</taxon>
        <taxon>Actinopterygii</taxon>
        <taxon>Neopterygii</taxon>
        <taxon>Teleostei</taxon>
        <taxon>Neoteleostei</taxon>
        <taxon>Acanthomorphata</taxon>
        <taxon>Ovalentaria</taxon>
        <taxon>Atherinomorphae</taxon>
        <taxon>Beloniformes</taxon>
        <taxon>Adrianichthyidae</taxon>
        <taxon>Oryziinae</taxon>
        <taxon>Oryzias</taxon>
    </lineage>
</organism>
<accession>A0A3B3BST5</accession>
<evidence type="ECO:0000313" key="4">
    <source>
        <dbReference type="Proteomes" id="UP000261560"/>
    </source>
</evidence>